<dbReference type="KEGG" id="scb:SCAB_32471"/>
<name>C9ZDJ0_STRSW</name>
<protein>
    <submittedName>
        <fullName evidence="1">Uncharacterized protein</fullName>
    </submittedName>
</protein>
<gene>
    <name evidence="1" type="ordered locus">SCAB_32471</name>
</gene>
<evidence type="ECO:0000313" key="1">
    <source>
        <dbReference type="EMBL" id="CBG70349.1"/>
    </source>
</evidence>
<evidence type="ECO:0000313" key="2">
    <source>
        <dbReference type="Proteomes" id="UP000001444"/>
    </source>
</evidence>
<organism evidence="1 2">
    <name type="scientific">Streptomyces scabiei (strain 87.22)</name>
    <dbReference type="NCBI Taxonomy" id="680198"/>
    <lineage>
        <taxon>Bacteria</taxon>
        <taxon>Bacillati</taxon>
        <taxon>Actinomycetota</taxon>
        <taxon>Actinomycetes</taxon>
        <taxon>Kitasatosporales</taxon>
        <taxon>Streptomycetaceae</taxon>
        <taxon>Streptomyces</taxon>
    </lineage>
</organism>
<sequence>MKVWLATSTVRGTPTWSSLLVSRWRMANPGIEDGHTE</sequence>
<dbReference type="Proteomes" id="UP000001444">
    <property type="component" value="Chromosome"/>
</dbReference>
<dbReference type="STRING" id="680198.SCAB_32471"/>
<dbReference type="EMBL" id="FN554889">
    <property type="protein sequence ID" value="CBG70349.1"/>
    <property type="molecule type" value="Genomic_DNA"/>
</dbReference>
<accession>C9ZDJ0</accession>
<reference evidence="1 2" key="1">
    <citation type="journal article" date="2010" name="Mol. Plant Microbe Interact.">
        <title>Streptomyces scabies 87-22 contains a coronafacic acid-like biosynthetic cluster that contributes to plant-microbe interactions.</title>
        <authorList>
            <person name="Bignell D.R."/>
            <person name="Seipke R.F."/>
            <person name="Huguet-Tapia J.C."/>
            <person name="Chambers A.H."/>
            <person name="Parry R.J."/>
            <person name="Loria R."/>
        </authorList>
    </citation>
    <scope>NUCLEOTIDE SEQUENCE [LARGE SCALE GENOMIC DNA]</scope>
    <source>
        <strain evidence="1 2">87.22</strain>
    </source>
</reference>
<dbReference type="HOGENOM" id="CLU_3349388_0_0_11"/>
<keyword evidence="2" id="KW-1185">Reference proteome</keyword>
<dbReference type="AlphaFoldDB" id="C9ZDJ0"/>
<proteinExistence type="predicted"/>